<keyword evidence="3 6" id="KW-0815">Transposition</keyword>
<keyword evidence="6" id="KW-0814">Transposable element</keyword>
<evidence type="ECO:0000256" key="1">
    <source>
        <dbReference type="ARBA" id="ARBA00002190"/>
    </source>
</evidence>
<gene>
    <name evidence="7" type="ORF">BC673_1683</name>
</gene>
<comment type="similarity">
    <text evidence="2 6">Belongs to the transposase mutator family.</text>
</comment>
<name>A0ABX9DNV0_9BACT</name>
<keyword evidence="8" id="KW-1185">Reference proteome</keyword>
<evidence type="ECO:0000256" key="3">
    <source>
        <dbReference type="ARBA" id="ARBA00022578"/>
    </source>
</evidence>
<dbReference type="InterPro" id="IPR001207">
    <property type="entry name" value="Transposase_mutator"/>
</dbReference>
<comment type="caution">
    <text evidence="7">The sequence shown here is derived from an EMBL/GenBank/DDBJ whole genome shotgun (WGS) entry which is preliminary data.</text>
</comment>
<evidence type="ECO:0000256" key="5">
    <source>
        <dbReference type="ARBA" id="ARBA00023172"/>
    </source>
</evidence>
<accession>A0ABX9DNV0</accession>
<protein>
    <recommendedName>
        <fullName evidence="6">Mutator family transposase</fullName>
    </recommendedName>
</protein>
<evidence type="ECO:0000256" key="2">
    <source>
        <dbReference type="ARBA" id="ARBA00010961"/>
    </source>
</evidence>
<evidence type="ECO:0000256" key="6">
    <source>
        <dbReference type="RuleBase" id="RU365089"/>
    </source>
</evidence>
<comment type="function">
    <text evidence="1 6">Required for the transposition of the insertion element.</text>
</comment>
<evidence type="ECO:0000256" key="4">
    <source>
        <dbReference type="ARBA" id="ARBA00023125"/>
    </source>
</evidence>
<dbReference type="PANTHER" id="PTHR33217">
    <property type="entry name" value="TRANSPOSASE FOR INSERTION SEQUENCE ELEMENT IS1081"/>
    <property type="match status" value="1"/>
</dbReference>
<keyword evidence="5 6" id="KW-0233">DNA recombination</keyword>
<dbReference type="Pfam" id="PF00872">
    <property type="entry name" value="Transposase_mut"/>
    <property type="match status" value="1"/>
</dbReference>
<organism evidence="7 8">
    <name type="scientific">Prevotella pallens</name>
    <dbReference type="NCBI Taxonomy" id="60133"/>
    <lineage>
        <taxon>Bacteria</taxon>
        <taxon>Pseudomonadati</taxon>
        <taxon>Bacteroidota</taxon>
        <taxon>Bacteroidia</taxon>
        <taxon>Bacteroidales</taxon>
        <taxon>Prevotellaceae</taxon>
        <taxon>Prevotella</taxon>
    </lineage>
</organism>
<dbReference type="EMBL" id="QLTQ01000068">
    <property type="protein sequence ID" value="RAS39730.1"/>
    <property type="molecule type" value="Genomic_DNA"/>
</dbReference>
<sequence>MAEELNDVFTLENKEMGSWSEHKQFITFVAKWENKYPILKKYKADYNIAYFTYMDFPVQVQRCIYTTNWIERLNRKYKRTIKTRTSMPTSKSVLFLLASVAMEETKTTYSRKNYKCKFWKQKEGKRIK</sequence>
<evidence type="ECO:0000313" key="8">
    <source>
        <dbReference type="Proteomes" id="UP000249852"/>
    </source>
</evidence>
<dbReference type="PANTHER" id="PTHR33217:SF7">
    <property type="entry name" value="TRANSPOSASE FOR INSERTION SEQUENCE ELEMENT IS1081"/>
    <property type="match status" value="1"/>
</dbReference>
<dbReference type="Proteomes" id="UP000249852">
    <property type="component" value="Unassembled WGS sequence"/>
</dbReference>
<keyword evidence="4 6" id="KW-0238">DNA-binding</keyword>
<reference evidence="7 8" key="1">
    <citation type="submission" date="2018-06" db="EMBL/GenBank/DDBJ databases">
        <title>Genomic Encyclopedia of Archaeal and Bacterial Type Strains, Phase II (KMG-II): from individual species to whole genera.</title>
        <authorList>
            <person name="Goeker M."/>
        </authorList>
    </citation>
    <scope>NUCLEOTIDE SEQUENCE [LARGE SCALE GENOMIC DNA]</scope>
    <source>
        <strain evidence="7 8">DSM 18710</strain>
    </source>
</reference>
<evidence type="ECO:0000313" key="7">
    <source>
        <dbReference type="EMBL" id="RAS39730.1"/>
    </source>
</evidence>
<proteinExistence type="inferred from homology"/>